<dbReference type="RefSeq" id="WP_035481624.1">
    <property type="nucleotide sequence ID" value="NZ_CADFGL010000038.1"/>
</dbReference>
<dbReference type="Proteomes" id="UP000494249">
    <property type="component" value="Unassembled WGS sequence"/>
</dbReference>
<evidence type="ECO:0000313" key="1">
    <source>
        <dbReference type="EMBL" id="CAB3730400.1"/>
    </source>
</evidence>
<organism evidence="1 2">
    <name type="scientific">Paraburkholderia phenoliruptrix</name>
    <dbReference type="NCBI Taxonomy" id="252970"/>
    <lineage>
        <taxon>Bacteria</taxon>
        <taxon>Pseudomonadati</taxon>
        <taxon>Pseudomonadota</taxon>
        <taxon>Betaproteobacteria</taxon>
        <taxon>Burkholderiales</taxon>
        <taxon>Burkholderiaceae</taxon>
        <taxon>Paraburkholderia</taxon>
    </lineage>
</organism>
<dbReference type="AlphaFoldDB" id="A0A6J5C929"/>
<proteinExistence type="predicted"/>
<gene>
    <name evidence="1" type="ORF">LMG22037_05527</name>
</gene>
<protein>
    <submittedName>
        <fullName evidence="1">Uncharacterized protein</fullName>
    </submittedName>
</protein>
<evidence type="ECO:0000313" key="2">
    <source>
        <dbReference type="Proteomes" id="UP000494249"/>
    </source>
</evidence>
<accession>A0A6J5C929</accession>
<name>A0A6J5C929_9BURK</name>
<dbReference type="EMBL" id="CADIKB010000041">
    <property type="protein sequence ID" value="CAB3730400.1"/>
    <property type="molecule type" value="Genomic_DNA"/>
</dbReference>
<sequence>MDEEKNVELLELGHAAMREVVQQLGTVRRPDARALLQAIAISSITALRLNFGDAYASEFLRQAIAAIETESLAQRHATHSH</sequence>
<reference evidence="1 2" key="1">
    <citation type="submission" date="2020-04" db="EMBL/GenBank/DDBJ databases">
        <authorList>
            <person name="De Canck E."/>
        </authorList>
    </citation>
    <scope>NUCLEOTIDE SEQUENCE [LARGE SCALE GENOMIC DNA]</scope>
    <source>
        <strain evidence="1 2">LMG 22037</strain>
    </source>
</reference>